<gene>
    <name evidence="2" type="ORF">DNL40_09515</name>
</gene>
<name>A0A2W5WP96_9MICO</name>
<protein>
    <recommendedName>
        <fullName evidence="1">Phosphatidate phosphatase APP1 catalytic domain-containing protein</fullName>
    </recommendedName>
</protein>
<dbReference type="InterPro" id="IPR019236">
    <property type="entry name" value="APP1_cat"/>
</dbReference>
<dbReference type="AlphaFoldDB" id="A0A2W5WP96"/>
<dbReference type="InterPro" id="IPR052935">
    <property type="entry name" value="Mg2+_PAP"/>
</dbReference>
<organism evidence="2 3">
    <name type="scientific">Xylanimonas oleitrophica</name>
    <dbReference type="NCBI Taxonomy" id="2607479"/>
    <lineage>
        <taxon>Bacteria</taxon>
        <taxon>Bacillati</taxon>
        <taxon>Actinomycetota</taxon>
        <taxon>Actinomycetes</taxon>
        <taxon>Micrococcales</taxon>
        <taxon>Promicromonosporaceae</taxon>
        <taxon>Xylanimonas</taxon>
    </lineage>
</organism>
<proteinExistence type="predicted"/>
<dbReference type="GO" id="GO:0008195">
    <property type="term" value="F:phosphatidate phosphatase activity"/>
    <property type="evidence" value="ECO:0007669"/>
    <property type="project" value="InterPro"/>
</dbReference>
<evidence type="ECO:0000313" key="3">
    <source>
        <dbReference type="Proteomes" id="UP000248783"/>
    </source>
</evidence>
<accession>A0A2W5WP96</accession>
<dbReference type="PANTHER" id="PTHR28208">
    <property type="entry name" value="PHOSPHATIDATE PHOSPHATASE APP1"/>
    <property type="match status" value="1"/>
</dbReference>
<dbReference type="EMBL" id="QKWH01000006">
    <property type="protein sequence ID" value="PZR52990.1"/>
    <property type="molecule type" value="Genomic_DNA"/>
</dbReference>
<evidence type="ECO:0000259" key="1">
    <source>
        <dbReference type="Pfam" id="PF09949"/>
    </source>
</evidence>
<comment type="caution">
    <text evidence="2">The sequence shown here is derived from an EMBL/GenBank/DDBJ whole genome shotgun (WGS) entry which is preliminary data.</text>
</comment>
<reference evidence="2 3" key="1">
    <citation type="submission" date="2018-06" db="EMBL/GenBank/DDBJ databases">
        <title>Whole genome sequencing of a novel hydrocarbon degrading bacterial strain, PW21 isolated from oil contaminated produced water sample.</title>
        <authorList>
            <person name="Nagkirti P."/>
            <person name="Shaikh A."/>
            <person name="Gowdaman V."/>
            <person name="Engineer A.E."/>
            <person name="Dagar S."/>
            <person name="Dhakephalkar P.K."/>
        </authorList>
    </citation>
    <scope>NUCLEOTIDE SEQUENCE [LARGE SCALE GENOMIC DNA]</scope>
    <source>
        <strain evidence="2 3">PW21</strain>
    </source>
</reference>
<sequence>MITAVPRLLVAAWNTLVVPTATRRPVHGMPRLYRRLAEAHQDAPFVYLSSGAWNTARTLRRFLARHAFPPGPLLLTDFGPTKTGWFRSGPEHKTTSLARLMDTFPHVRWVLVGDDGQHDPEVYSAAVDERPGQVAAVAIRTLTPAERVLSSGTANPARRPDGGTVNGVPVVVGPDGDALAARLEGVPGLLGPG</sequence>
<dbReference type="Proteomes" id="UP000248783">
    <property type="component" value="Unassembled WGS sequence"/>
</dbReference>
<keyword evidence="3" id="KW-1185">Reference proteome</keyword>
<dbReference type="PANTHER" id="PTHR28208:SF3">
    <property type="entry name" value="PHOSPHATIDATE PHOSPHATASE APP1"/>
    <property type="match status" value="1"/>
</dbReference>
<dbReference type="Pfam" id="PF09949">
    <property type="entry name" value="APP1_cat"/>
    <property type="match status" value="1"/>
</dbReference>
<evidence type="ECO:0000313" key="2">
    <source>
        <dbReference type="EMBL" id="PZR52990.1"/>
    </source>
</evidence>
<feature type="domain" description="Phosphatidate phosphatase APP1 catalytic" evidence="1">
    <location>
        <begin position="1"/>
        <end position="140"/>
    </location>
</feature>